<keyword evidence="1" id="KW-1133">Transmembrane helix</keyword>
<protein>
    <recommendedName>
        <fullName evidence="4">Integral membrane protein</fullName>
    </recommendedName>
</protein>
<name>A0ABZ1QL50_9ACTN</name>
<keyword evidence="3" id="KW-1185">Reference proteome</keyword>
<evidence type="ECO:0000256" key="1">
    <source>
        <dbReference type="SAM" id="Phobius"/>
    </source>
</evidence>
<dbReference type="EMBL" id="CP108036">
    <property type="protein sequence ID" value="WUN83396.1"/>
    <property type="molecule type" value="Genomic_DNA"/>
</dbReference>
<feature type="transmembrane region" description="Helical" evidence="1">
    <location>
        <begin position="169"/>
        <end position="192"/>
    </location>
</feature>
<keyword evidence="1" id="KW-0472">Membrane</keyword>
<feature type="transmembrane region" description="Helical" evidence="1">
    <location>
        <begin position="139"/>
        <end position="157"/>
    </location>
</feature>
<evidence type="ECO:0000313" key="2">
    <source>
        <dbReference type="EMBL" id="WUN83396.1"/>
    </source>
</evidence>
<accession>A0ABZ1QL50</accession>
<feature type="transmembrane region" description="Helical" evidence="1">
    <location>
        <begin position="104"/>
        <end position="127"/>
    </location>
</feature>
<dbReference type="GeneID" id="95501513"/>
<keyword evidence="1" id="KW-0812">Transmembrane</keyword>
<evidence type="ECO:0008006" key="4">
    <source>
        <dbReference type="Google" id="ProtNLM"/>
    </source>
</evidence>
<gene>
    <name evidence="2" type="ORF">OHA91_35710</name>
</gene>
<dbReference type="Proteomes" id="UP001432312">
    <property type="component" value="Chromosome"/>
</dbReference>
<sequence length="208" mass="21885">MNFSRARIAPVLVALGAGAAIGVLGALAGQFDGPIFHAVSLVFSAGWSWACFAFLVGYFRQSKAESALLASSALAVGVVVYYLLKALKPVTPMGMDVAVEPSGGGAWSRIVIWGMLAFILGAPVGLLGNLARIPGIAGLPFRLLVPLIAFFETSWRLDLEAAAAGPNAAFTWSAIRVLAVLAAIALLGHMAWRWRTWHGVPKVRADSD</sequence>
<feature type="transmembrane region" description="Helical" evidence="1">
    <location>
        <begin position="38"/>
        <end position="59"/>
    </location>
</feature>
<evidence type="ECO:0000313" key="3">
    <source>
        <dbReference type="Proteomes" id="UP001432312"/>
    </source>
</evidence>
<reference evidence="2" key="1">
    <citation type="submission" date="2022-10" db="EMBL/GenBank/DDBJ databases">
        <title>The complete genomes of actinobacterial strains from the NBC collection.</title>
        <authorList>
            <person name="Joergensen T.S."/>
            <person name="Alvarez Arevalo M."/>
            <person name="Sterndorff E.B."/>
            <person name="Faurdal D."/>
            <person name="Vuksanovic O."/>
            <person name="Mourched A.-S."/>
            <person name="Charusanti P."/>
            <person name="Shaw S."/>
            <person name="Blin K."/>
            <person name="Weber T."/>
        </authorList>
    </citation>
    <scope>NUCLEOTIDE SEQUENCE</scope>
    <source>
        <strain evidence="2">NBC_00303</strain>
    </source>
</reference>
<proteinExistence type="predicted"/>
<organism evidence="2 3">
    <name type="scientific">Streptomyces erythrochromogenes</name>
    <dbReference type="NCBI Taxonomy" id="285574"/>
    <lineage>
        <taxon>Bacteria</taxon>
        <taxon>Bacillati</taxon>
        <taxon>Actinomycetota</taxon>
        <taxon>Actinomycetes</taxon>
        <taxon>Kitasatosporales</taxon>
        <taxon>Streptomycetaceae</taxon>
        <taxon>Streptomyces</taxon>
    </lineage>
</organism>
<feature type="transmembrane region" description="Helical" evidence="1">
    <location>
        <begin position="66"/>
        <end position="84"/>
    </location>
</feature>
<dbReference type="RefSeq" id="WP_328740749.1">
    <property type="nucleotide sequence ID" value="NZ_CP108036.1"/>
</dbReference>